<feature type="transmembrane region" description="Helical" evidence="2">
    <location>
        <begin position="199"/>
        <end position="215"/>
    </location>
</feature>
<feature type="transmembrane region" description="Helical" evidence="2">
    <location>
        <begin position="74"/>
        <end position="96"/>
    </location>
</feature>
<dbReference type="GO" id="GO:0008237">
    <property type="term" value="F:metallopeptidase activity"/>
    <property type="evidence" value="ECO:0007669"/>
    <property type="project" value="UniProtKB-KW"/>
</dbReference>
<dbReference type="PANTHER" id="PTHR36435">
    <property type="entry name" value="SLR1288 PROTEIN"/>
    <property type="match status" value="1"/>
</dbReference>
<dbReference type="PANTHER" id="PTHR36435:SF1">
    <property type="entry name" value="CAAX AMINO TERMINAL PROTEASE FAMILY PROTEIN"/>
    <property type="match status" value="1"/>
</dbReference>
<dbReference type="GO" id="GO:0080120">
    <property type="term" value="P:CAAX-box protein maturation"/>
    <property type="evidence" value="ECO:0007669"/>
    <property type="project" value="UniProtKB-ARBA"/>
</dbReference>
<feature type="domain" description="CAAX prenyl protease 2/Lysostaphin resistance protein A-like" evidence="3">
    <location>
        <begin position="120"/>
        <end position="208"/>
    </location>
</feature>
<evidence type="ECO:0000256" key="1">
    <source>
        <dbReference type="ARBA" id="ARBA00009067"/>
    </source>
</evidence>
<dbReference type="InterPro" id="IPR003675">
    <property type="entry name" value="Rce1/LyrA-like_dom"/>
</dbReference>
<evidence type="ECO:0000313" key="4">
    <source>
        <dbReference type="EMBL" id="QIX74421.1"/>
    </source>
</evidence>
<feature type="transmembrane region" description="Helical" evidence="2">
    <location>
        <begin position="116"/>
        <end position="139"/>
    </location>
</feature>
<reference evidence="4 5" key="1">
    <citation type="submission" date="2019-09" db="EMBL/GenBank/DDBJ databases">
        <title>FDA dAtabase for Regulatory Grade micrObial Sequences (FDA-ARGOS): Supporting development and validation of Infectious Disease Dx tests.</title>
        <authorList>
            <person name="Sciortino C."/>
            <person name="Tallon L."/>
            <person name="Sadzewicz L."/>
            <person name="Vavikolanu K."/>
            <person name="Mehta A."/>
            <person name="Aluvathingal J."/>
            <person name="Nadendla S."/>
            <person name="Nandy P."/>
            <person name="Geyer C."/>
            <person name="Yan Y."/>
            <person name="Sichtig H."/>
        </authorList>
    </citation>
    <scope>NUCLEOTIDE SEQUENCE [LARGE SCALE GENOMIC DNA]</scope>
    <source>
        <strain evidence="4 5">FDAARGOS_666</strain>
    </source>
</reference>
<keyword evidence="4" id="KW-0378">Hydrolase</keyword>
<evidence type="ECO:0000313" key="5">
    <source>
        <dbReference type="Proteomes" id="UP000503130"/>
    </source>
</evidence>
<proteinExistence type="inferred from homology"/>
<dbReference type="Proteomes" id="UP000503130">
    <property type="component" value="Chromosome"/>
</dbReference>
<keyword evidence="4" id="KW-0645">Protease</keyword>
<comment type="similarity">
    <text evidence="1">Belongs to the UPF0177 family.</text>
</comment>
<feature type="transmembrane region" description="Helical" evidence="2">
    <location>
        <begin position="12"/>
        <end position="30"/>
    </location>
</feature>
<name>A0AAE6YSU9_9STRE</name>
<dbReference type="InterPro" id="IPR052710">
    <property type="entry name" value="CAAX_protease"/>
</dbReference>
<evidence type="ECO:0000259" key="3">
    <source>
        <dbReference type="Pfam" id="PF02517"/>
    </source>
</evidence>
<dbReference type="Pfam" id="PF02517">
    <property type="entry name" value="Rce1-like"/>
    <property type="match status" value="1"/>
</dbReference>
<protein>
    <submittedName>
        <fullName evidence="4">CPBP family intramembrane metalloprotease</fullName>
    </submittedName>
</protein>
<keyword evidence="2" id="KW-0812">Transmembrane</keyword>
<feature type="transmembrane region" description="Helical" evidence="2">
    <location>
        <begin position="36"/>
        <end position="53"/>
    </location>
</feature>
<keyword evidence="2" id="KW-1133">Transmembrane helix</keyword>
<dbReference type="RefSeq" id="WP_160312944.1">
    <property type="nucleotide sequence ID" value="NZ_CP050959.1"/>
</dbReference>
<organism evidence="4 5">
    <name type="scientific">Streptococcus gallolyticus</name>
    <dbReference type="NCBI Taxonomy" id="315405"/>
    <lineage>
        <taxon>Bacteria</taxon>
        <taxon>Bacillati</taxon>
        <taxon>Bacillota</taxon>
        <taxon>Bacilli</taxon>
        <taxon>Lactobacillales</taxon>
        <taxon>Streptococcaceae</taxon>
        <taxon>Streptococcus</taxon>
    </lineage>
</organism>
<dbReference type="AlphaFoldDB" id="A0AAE6YSU9"/>
<keyword evidence="4" id="KW-0482">Metalloprotease</keyword>
<evidence type="ECO:0000256" key="2">
    <source>
        <dbReference type="SAM" id="Phobius"/>
    </source>
</evidence>
<gene>
    <name evidence="4" type="ORF">FOB74_08235</name>
</gene>
<sequence>MKSINKIWKRIAVILFFYLINFGLWELIAPIISDEWASFMVYVILFLIVIALFHRELKEEWDFIRNTKLTDKKYYIGLIITLIIELVLTLVMLWIAQNVWVEILPANNENVKNQMASVPVILSVIQGCVLAPVIEEMTFRYGIIGKTKSKYVLFVTTVISIVLFDCIHIVSIPEFFYYIVPSVILTLFYVRHRNVFASIMLHSLINIVGYLALLIDVL</sequence>
<feature type="transmembrane region" description="Helical" evidence="2">
    <location>
        <begin position="151"/>
        <end position="170"/>
    </location>
</feature>
<dbReference type="EMBL" id="CP050959">
    <property type="protein sequence ID" value="QIX74421.1"/>
    <property type="molecule type" value="Genomic_DNA"/>
</dbReference>
<dbReference type="GO" id="GO:0004175">
    <property type="term" value="F:endopeptidase activity"/>
    <property type="evidence" value="ECO:0007669"/>
    <property type="project" value="UniProtKB-ARBA"/>
</dbReference>
<accession>A0AAE6YSU9</accession>
<keyword evidence="2" id="KW-0472">Membrane</keyword>